<comment type="caution">
    <text evidence="8">The sequence shown here is derived from an EMBL/GenBank/DDBJ whole genome shotgun (WGS) entry which is preliminary data.</text>
</comment>
<dbReference type="GO" id="GO:0005794">
    <property type="term" value="C:Golgi apparatus"/>
    <property type="evidence" value="ECO:0007669"/>
    <property type="project" value="TreeGrafter"/>
</dbReference>
<dbReference type="GO" id="GO:0006816">
    <property type="term" value="P:calcium ion transport"/>
    <property type="evidence" value="ECO:0007669"/>
    <property type="project" value="TreeGrafter"/>
</dbReference>
<evidence type="ECO:0000256" key="4">
    <source>
        <dbReference type="ARBA" id="ARBA00022989"/>
    </source>
</evidence>
<keyword evidence="5 7" id="KW-0472">Membrane</keyword>
<proteinExistence type="predicted"/>
<dbReference type="AlphaFoldDB" id="A0AAW0UN10"/>
<gene>
    <name evidence="8" type="ORF">O3P69_002891</name>
</gene>
<feature type="region of interest" description="Disordered" evidence="6">
    <location>
        <begin position="43"/>
        <end position="89"/>
    </location>
</feature>
<dbReference type="PANTHER" id="PTHR16875">
    <property type="entry name" value="SELENOPROTEIN K"/>
    <property type="match status" value="1"/>
</dbReference>
<evidence type="ECO:0000313" key="9">
    <source>
        <dbReference type="Proteomes" id="UP001487740"/>
    </source>
</evidence>
<feature type="compositionally biased region" description="Pro residues" evidence="6">
    <location>
        <begin position="60"/>
        <end position="69"/>
    </location>
</feature>
<dbReference type="EMBL" id="JARAKH010000009">
    <property type="protein sequence ID" value="KAK8401425.1"/>
    <property type="molecule type" value="Genomic_DNA"/>
</dbReference>
<comment type="subcellular location">
    <subcellularLocation>
        <location evidence="1">Membrane</location>
        <topology evidence="1">Single-pass membrane protein</topology>
    </subcellularLocation>
</comment>
<evidence type="ECO:0000256" key="6">
    <source>
        <dbReference type="SAM" id="MobiDB-lite"/>
    </source>
</evidence>
<evidence type="ECO:0000256" key="5">
    <source>
        <dbReference type="ARBA" id="ARBA00023136"/>
    </source>
</evidence>
<evidence type="ECO:0000256" key="7">
    <source>
        <dbReference type="SAM" id="Phobius"/>
    </source>
</evidence>
<organism evidence="8 9">
    <name type="scientific">Scylla paramamosain</name>
    <name type="common">Mud crab</name>
    <dbReference type="NCBI Taxonomy" id="85552"/>
    <lineage>
        <taxon>Eukaryota</taxon>
        <taxon>Metazoa</taxon>
        <taxon>Ecdysozoa</taxon>
        <taxon>Arthropoda</taxon>
        <taxon>Crustacea</taxon>
        <taxon>Multicrustacea</taxon>
        <taxon>Malacostraca</taxon>
        <taxon>Eumalacostraca</taxon>
        <taxon>Eucarida</taxon>
        <taxon>Decapoda</taxon>
        <taxon>Pleocyemata</taxon>
        <taxon>Brachyura</taxon>
        <taxon>Eubrachyura</taxon>
        <taxon>Portunoidea</taxon>
        <taxon>Portunidae</taxon>
        <taxon>Portuninae</taxon>
        <taxon>Scylla</taxon>
    </lineage>
</organism>
<evidence type="ECO:0000256" key="3">
    <source>
        <dbReference type="ARBA" id="ARBA00022933"/>
    </source>
</evidence>
<accession>A0AAW0UN10</accession>
<dbReference type="Proteomes" id="UP001487740">
    <property type="component" value="Unassembled WGS sequence"/>
</dbReference>
<dbReference type="InterPro" id="IPR024491">
    <property type="entry name" value="Se_SelK/SelG"/>
</dbReference>
<reference evidence="8 9" key="1">
    <citation type="submission" date="2023-03" db="EMBL/GenBank/DDBJ databases">
        <title>High-quality genome of Scylla paramamosain provides insights in environmental adaptation.</title>
        <authorList>
            <person name="Zhang L."/>
        </authorList>
    </citation>
    <scope>NUCLEOTIDE SEQUENCE [LARGE SCALE GENOMIC DNA]</scope>
    <source>
        <strain evidence="8">LZ_2023a</strain>
        <tissue evidence="8">Muscle</tissue>
    </source>
</reference>
<feature type="transmembrane region" description="Helical" evidence="7">
    <location>
        <begin position="20"/>
        <end position="40"/>
    </location>
</feature>
<protein>
    <recommendedName>
        <fullName evidence="10">Selenoprotein K</fullName>
    </recommendedName>
</protein>
<feature type="compositionally biased region" description="Polar residues" evidence="6">
    <location>
        <begin position="43"/>
        <end position="52"/>
    </location>
</feature>
<dbReference type="Pfam" id="PF10961">
    <property type="entry name" value="SelK_SelG"/>
    <property type="match status" value="1"/>
</dbReference>
<evidence type="ECO:0000256" key="1">
    <source>
        <dbReference type="ARBA" id="ARBA00004167"/>
    </source>
</evidence>
<dbReference type="GO" id="GO:0005789">
    <property type="term" value="C:endoplasmic reticulum membrane"/>
    <property type="evidence" value="ECO:0007669"/>
    <property type="project" value="TreeGrafter"/>
</dbReference>
<name>A0AAW0UN10_SCYPA</name>
<evidence type="ECO:0008006" key="10">
    <source>
        <dbReference type="Google" id="ProtNLM"/>
    </source>
</evidence>
<sequence>MPYISSDGHVGERKGWSLAAIPALFWGVINFIVLFFRTLINPNEPSRGNSQTGFYGPSGRRPPPGPPPRRFGRISHGGDDGVVPMMGGG</sequence>
<evidence type="ECO:0000313" key="8">
    <source>
        <dbReference type="EMBL" id="KAK8401425.1"/>
    </source>
</evidence>
<keyword evidence="9" id="KW-1185">Reference proteome</keyword>
<keyword evidence="3" id="KW-0712">Selenocysteine</keyword>
<dbReference type="PANTHER" id="PTHR16875:SF0">
    <property type="entry name" value="SELENOPROTEIN K"/>
    <property type="match status" value="1"/>
</dbReference>
<keyword evidence="4 7" id="KW-1133">Transmembrane helix</keyword>
<keyword evidence="2 7" id="KW-0812">Transmembrane</keyword>
<dbReference type="GO" id="GO:0032469">
    <property type="term" value="P:endoplasmic reticulum calcium ion homeostasis"/>
    <property type="evidence" value="ECO:0007669"/>
    <property type="project" value="TreeGrafter"/>
</dbReference>
<evidence type="ECO:0000256" key="2">
    <source>
        <dbReference type="ARBA" id="ARBA00022692"/>
    </source>
</evidence>